<proteinExistence type="predicted"/>
<feature type="transmembrane region" description="Helical" evidence="1">
    <location>
        <begin position="49"/>
        <end position="72"/>
    </location>
</feature>
<dbReference type="EMBL" id="KQ435732">
    <property type="protein sequence ID" value="KOX77534.1"/>
    <property type="molecule type" value="Genomic_DNA"/>
</dbReference>
<reference evidence="2 3" key="1">
    <citation type="submission" date="2015-07" db="EMBL/GenBank/DDBJ databases">
        <title>The genome of Melipona quadrifasciata.</title>
        <authorList>
            <person name="Pan H."/>
            <person name="Kapheim K."/>
        </authorList>
    </citation>
    <scope>NUCLEOTIDE SEQUENCE [LARGE SCALE GENOMIC DNA]</scope>
    <source>
        <strain evidence="2">0111107301</strain>
        <tissue evidence="2">Whole body</tissue>
    </source>
</reference>
<evidence type="ECO:0000256" key="1">
    <source>
        <dbReference type="SAM" id="Phobius"/>
    </source>
</evidence>
<keyword evidence="1" id="KW-0812">Transmembrane</keyword>
<gene>
    <name evidence="2" type="ORF">WN51_09858</name>
</gene>
<evidence type="ECO:0000313" key="3">
    <source>
        <dbReference type="Proteomes" id="UP000053105"/>
    </source>
</evidence>
<keyword evidence="3" id="KW-1185">Reference proteome</keyword>
<name>A0A0N0BID4_9HYME</name>
<dbReference type="OrthoDB" id="7701359at2759"/>
<keyword evidence="1" id="KW-1133">Transmembrane helix</keyword>
<accession>A0A0N0BID4</accession>
<dbReference type="Proteomes" id="UP000053105">
    <property type="component" value="Unassembled WGS sequence"/>
</dbReference>
<evidence type="ECO:0000313" key="2">
    <source>
        <dbReference type="EMBL" id="KOX77534.1"/>
    </source>
</evidence>
<organism evidence="2 3">
    <name type="scientific">Melipona quadrifasciata</name>
    <dbReference type="NCBI Taxonomy" id="166423"/>
    <lineage>
        <taxon>Eukaryota</taxon>
        <taxon>Metazoa</taxon>
        <taxon>Ecdysozoa</taxon>
        <taxon>Arthropoda</taxon>
        <taxon>Hexapoda</taxon>
        <taxon>Insecta</taxon>
        <taxon>Pterygota</taxon>
        <taxon>Neoptera</taxon>
        <taxon>Endopterygota</taxon>
        <taxon>Hymenoptera</taxon>
        <taxon>Apocrita</taxon>
        <taxon>Aculeata</taxon>
        <taxon>Apoidea</taxon>
        <taxon>Anthophila</taxon>
        <taxon>Apidae</taxon>
        <taxon>Melipona</taxon>
    </lineage>
</organism>
<sequence length="198" mass="22338">MRKLMEKQLSWLALLVTAFYSSVNNETQHNPLTAARFTGPEINRIHEKNILSVCCYVVELAIVFQLPIRVIFGEFRYFEQLFHVENRLTAFDSCEGWVVAVISMEKGNGSDGAIILGISIQDRHLGALSINKQLAARLDSCDLRPAGCLKNLRTKHPPHTRYWPKVSAAHVLYARYTGTLQINKSTANVNSNFLAYSI</sequence>
<keyword evidence="1" id="KW-0472">Membrane</keyword>
<dbReference type="AlphaFoldDB" id="A0A0N0BID4"/>
<protein>
    <submittedName>
        <fullName evidence="2">Uncharacterized protein</fullName>
    </submittedName>
</protein>